<evidence type="ECO:0000313" key="9">
    <source>
        <dbReference type="Proteomes" id="UP000027284"/>
    </source>
</evidence>
<comment type="caution">
    <text evidence="8">The sequence shown here is derived from an EMBL/GenBank/DDBJ whole genome shotgun (WGS) entry which is preliminary data.</text>
</comment>
<dbReference type="Proteomes" id="UP000027284">
    <property type="component" value="Unassembled WGS sequence"/>
</dbReference>
<gene>
    <name evidence="8" type="ORF">EG19_04365</name>
</gene>
<dbReference type="AlphaFoldDB" id="A0A062Y3N1"/>
<feature type="coiled-coil region" evidence="5">
    <location>
        <begin position="3"/>
        <end position="30"/>
    </location>
</feature>
<dbReference type="InterPro" id="IPR048489">
    <property type="entry name" value="DksA_N"/>
</dbReference>
<proteinExistence type="predicted"/>
<dbReference type="OrthoDB" id="9811543at2"/>
<dbReference type="RefSeq" id="WP_038046439.1">
    <property type="nucleotide sequence ID" value="NZ_JMFG01000002.1"/>
</dbReference>
<keyword evidence="3" id="KW-0862">Zinc</keyword>
<dbReference type="Gene3D" id="1.20.120.910">
    <property type="entry name" value="DksA, coiled-coil domain"/>
    <property type="match status" value="1"/>
</dbReference>
<feature type="zinc finger region" description="dksA C4-type" evidence="4">
    <location>
        <begin position="84"/>
        <end position="108"/>
    </location>
</feature>
<dbReference type="Pfam" id="PF01258">
    <property type="entry name" value="zf-dskA_traR"/>
    <property type="match status" value="1"/>
</dbReference>
<dbReference type="Pfam" id="PF21157">
    <property type="entry name" value="DksA_N"/>
    <property type="match status" value="1"/>
</dbReference>
<dbReference type="EMBL" id="JMFG01000002">
    <property type="protein sequence ID" value="KDA55036.1"/>
    <property type="molecule type" value="Genomic_DNA"/>
</dbReference>
<dbReference type="PANTHER" id="PTHR33823">
    <property type="entry name" value="RNA POLYMERASE-BINDING TRANSCRIPTION FACTOR DKSA-RELATED"/>
    <property type="match status" value="1"/>
</dbReference>
<sequence length="117" mass="12784">MSVTNLEAIKQELEAKRQEILDGIARARALGRVEGKTGAPDIADRAASALQREFSFSLTENEGKILKLIDEALVRLQNGSYGLCVHCGQAIEPARLAAVPWARHCLACQELQDRGEI</sequence>
<dbReference type="SUPFAM" id="SSF109635">
    <property type="entry name" value="DnaK suppressor protein DksA, alpha-hairpin domain"/>
    <property type="match status" value="1"/>
</dbReference>
<dbReference type="InterPro" id="IPR000962">
    <property type="entry name" value="Znf_DskA_TraR"/>
</dbReference>
<evidence type="ECO:0000256" key="1">
    <source>
        <dbReference type="ARBA" id="ARBA00022723"/>
    </source>
</evidence>
<name>A0A062Y3N1_9BACT</name>
<evidence type="ECO:0000256" key="4">
    <source>
        <dbReference type="PROSITE-ProRule" id="PRU00510"/>
    </source>
</evidence>
<keyword evidence="2" id="KW-0863">Zinc-finger</keyword>
<feature type="domain" description="DnaK suppressor protein DksA N-terminal" evidence="7">
    <location>
        <begin position="6"/>
        <end position="75"/>
    </location>
</feature>
<evidence type="ECO:0000313" key="8">
    <source>
        <dbReference type="EMBL" id="KDA55036.1"/>
    </source>
</evidence>
<evidence type="ECO:0000256" key="3">
    <source>
        <dbReference type="ARBA" id="ARBA00022833"/>
    </source>
</evidence>
<dbReference type="STRING" id="1312852.EG19_04365"/>
<dbReference type="InterPro" id="IPR037187">
    <property type="entry name" value="DnaK_N"/>
</dbReference>
<accession>A0A062Y3N1</accession>
<keyword evidence="1" id="KW-0479">Metal-binding</keyword>
<reference evidence="8 9" key="1">
    <citation type="submission" date="2014-04" db="EMBL/GenBank/DDBJ databases">
        <title>The Genome Sequence of Thermoanaerobaculum aquaticum MP-01, The First Cultivated Group 23 Acidobacterium.</title>
        <authorList>
            <person name="Stamps B.W."/>
            <person name="Losey N.A."/>
            <person name="Lawson P.A."/>
            <person name="Stevenson B.S."/>
        </authorList>
    </citation>
    <scope>NUCLEOTIDE SEQUENCE [LARGE SCALE GENOMIC DNA]</scope>
    <source>
        <strain evidence="8 9">MP-01</strain>
    </source>
</reference>
<dbReference type="PROSITE" id="PS51128">
    <property type="entry name" value="ZF_DKSA_2"/>
    <property type="match status" value="1"/>
</dbReference>
<dbReference type="GO" id="GO:0008270">
    <property type="term" value="F:zinc ion binding"/>
    <property type="evidence" value="ECO:0007669"/>
    <property type="project" value="UniProtKB-KW"/>
</dbReference>
<evidence type="ECO:0000259" key="7">
    <source>
        <dbReference type="Pfam" id="PF21157"/>
    </source>
</evidence>
<keyword evidence="9" id="KW-1185">Reference proteome</keyword>
<dbReference type="PANTHER" id="PTHR33823:SF4">
    <property type="entry name" value="GENERAL STRESS PROTEIN 16O"/>
    <property type="match status" value="1"/>
</dbReference>
<evidence type="ECO:0000256" key="2">
    <source>
        <dbReference type="ARBA" id="ARBA00022771"/>
    </source>
</evidence>
<feature type="domain" description="Zinc finger DksA/TraR C4-type" evidence="6">
    <location>
        <begin position="79"/>
        <end position="111"/>
    </location>
</feature>
<protein>
    <submittedName>
        <fullName evidence="8">Uncharacterized protein</fullName>
    </submittedName>
</protein>
<dbReference type="SUPFAM" id="SSF57716">
    <property type="entry name" value="Glucocorticoid receptor-like (DNA-binding domain)"/>
    <property type="match status" value="1"/>
</dbReference>
<evidence type="ECO:0000256" key="5">
    <source>
        <dbReference type="SAM" id="Coils"/>
    </source>
</evidence>
<keyword evidence="5" id="KW-0175">Coiled coil</keyword>
<evidence type="ECO:0000259" key="6">
    <source>
        <dbReference type="Pfam" id="PF01258"/>
    </source>
</evidence>
<organism evidence="8 9">
    <name type="scientific">Thermoanaerobaculum aquaticum</name>
    <dbReference type="NCBI Taxonomy" id="1312852"/>
    <lineage>
        <taxon>Bacteria</taxon>
        <taxon>Pseudomonadati</taxon>
        <taxon>Acidobacteriota</taxon>
        <taxon>Thermoanaerobaculia</taxon>
        <taxon>Thermoanaerobaculales</taxon>
        <taxon>Thermoanaerobaculaceae</taxon>
        <taxon>Thermoanaerobaculum</taxon>
    </lineage>
</organism>